<feature type="transmembrane region" description="Helical" evidence="6">
    <location>
        <begin position="313"/>
        <end position="332"/>
    </location>
</feature>
<protein>
    <submittedName>
        <fullName evidence="7">Sugar transporter</fullName>
    </submittedName>
</protein>
<comment type="caution">
    <text evidence="7">The sequence shown here is derived from an EMBL/GenBank/DDBJ whole genome shotgun (WGS) entry which is preliminary data.</text>
</comment>
<evidence type="ECO:0000313" key="8">
    <source>
        <dbReference type="Proteomes" id="UP000297872"/>
    </source>
</evidence>
<comment type="subcellular location">
    <subcellularLocation>
        <location evidence="1">Cell membrane</location>
        <topology evidence="1">Multi-pass membrane protein</topology>
    </subcellularLocation>
</comment>
<sequence>MVNSNSRIGKSLLNARVNLIFYFLSLLLSFFSRKIFLDYLGVEFIGLTTTLQNLLGFLNLADLGIGASIGYVLYKPLFDKDEKKINEIISVLGYLYSRIGFVILSAGVVLSCFLPMIFHDTNISLGVIYAVYYGFLASSLIGYFINYRQTLLGVDQRNYIVTGYFQTATIVKTIIQMVVAIYWCNFYVWIVIELGFNILYAFVLNYKIDKQYPWLKSTVALGKKHYGEYKIIITKAKQMFVHVLAGMGRNQLLPFLVYAFGNLTIVAYYGNYTIVTQKVQTLFDQFLNSTGAGVGNLIAEGNKQKTMEIYWELLFVRFAVAAFIVFSLYVLIDPFISIWLGSKYLLPKYIICILLLNVFLGQTRGTTEQFVYGYGLFHDVWAPIATLVITVGVGLIGGYFFGLAGVIMGDCSSSLLILHVWKPYFLFTQGFKEPVRLYIQNILHILAIIVLSFALSLLILKMIGANTAQGYLQWALYSLLSVTIYLIIFLSLSYFMYPPMRKFVKRITKSFR</sequence>
<feature type="transmembrane region" description="Helical" evidence="6">
    <location>
        <begin position="442"/>
        <end position="463"/>
    </location>
</feature>
<dbReference type="PANTHER" id="PTHR30250:SF26">
    <property type="entry name" value="PSMA PROTEIN"/>
    <property type="match status" value="1"/>
</dbReference>
<keyword evidence="7" id="KW-0762">Sugar transport</keyword>
<keyword evidence="8" id="KW-1185">Reference proteome</keyword>
<feature type="transmembrane region" description="Helical" evidence="6">
    <location>
        <begin position="344"/>
        <end position="360"/>
    </location>
</feature>
<evidence type="ECO:0000256" key="1">
    <source>
        <dbReference type="ARBA" id="ARBA00004651"/>
    </source>
</evidence>
<keyword evidence="2" id="KW-1003">Cell membrane</keyword>
<feature type="transmembrane region" description="Helical" evidence="6">
    <location>
        <begin position="475"/>
        <end position="497"/>
    </location>
</feature>
<evidence type="ECO:0000256" key="3">
    <source>
        <dbReference type="ARBA" id="ARBA00022692"/>
    </source>
</evidence>
<reference evidence="7 8" key="1">
    <citation type="submission" date="2019-02" db="EMBL/GenBank/DDBJ databases">
        <title>Draft Genome Sequence of the Prevotella sp. BCRC 81118, Isolated from Human Feces.</title>
        <authorList>
            <person name="Huang C.-H."/>
        </authorList>
    </citation>
    <scope>NUCLEOTIDE SEQUENCE [LARGE SCALE GENOMIC DNA]</scope>
    <source>
        <strain evidence="7 8">BCRC 81118</strain>
    </source>
</reference>
<accession>A0A4Y8VHI2</accession>
<dbReference type="GO" id="GO:0005886">
    <property type="term" value="C:plasma membrane"/>
    <property type="evidence" value="ECO:0007669"/>
    <property type="project" value="UniProtKB-SubCell"/>
</dbReference>
<feature type="transmembrane region" description="Helical" evidence="6">
    <location>
        <begin position="12"/>
        <end position="31"/>
    </location>
</feature>
<keyword evidence="5 6" id="KW-0472">Membrane</keyword>
<feature type="transmembrane region" description="Helical" evidence="6">
    <location>
        <begin position="372"/>
        <end position="393"/>
    </location>
</feature>
<dbReference type="GeneID" id="302995701"/>
<name>A0A4Y8VHI2_9BACT</name>
<dbReference type="InterPro" id="IPR050833">
    <property type="entry name" value="Poly_Biosynth_Transport"/>
</dbReference>
<feature type="transmembrane region" description="Helical" evidence="6">
    <location>
        <begin position="123"/>
        <end position="147"/>
    </location>
</feature>
<evidence type="ECO:0000256" key="4">
    <source>
        <dbReference type="ARBA" id="ARBA00022989"/>
    </source>
</evidence>
<keyword evidence="4 6" id="KW-1133">Transmembrane helix</keyword>
<keyword evidence="7" id="KW-0813">Transport</keyword>
<dbReference type="PANTHER" id="PTHR30250">
    <property type="entry name" value="PST FAMILY PREDICTED COLANIC ACID TRANSPORTER"/>
    <property type="match status" value="1"/>
</dbReference>
<dbReference type="RefSeq" id="WP_134843766.1">
    <property type="nucleotide sequence ID" value="NZ_SGVY01000027.1"/>
</dbReference>
<feature type="transmembrane region" description="Helical" evidence="6">
    <location>
        <begin position="95"/>
        <end position="117"/>
    </location>
</feature>
<organism evidence="7 8">
    <name type="scientific">Segatella hominis</name>
    <dbReference type="NCBI Taxonomy" id="2518605"/>
    <lineage>
        <taxon>Bacteria</taxon>
        <taxon>Pseudomonadati</taxon>
        <taxon>Bacteroidota</taxon>
        <taxon>Bacteroidia</taxon>
        <taxon>Bacteroidales</taxon>
        <taxon>Prevotellaceae</taxon>
        <taxon>Segatella</taxon>
    </lineage>
</organism>
<dbReference type="AlphaFoldDB" id="A0A4Y8VHI2"/>
<evidence type="ECO:0000256" key="6">
    <source>
        <dbReference type="SAM" id="Phobius"/>
    </source>
</evidence>
<evidence type="ECO:0000256" key="2">
    <source>
        <dbReference type="ARBA" id="ARBA00022475"/>
    </source>
</evidence>
<feature type="transmembrane region" description="Helical" evidence="6">
    <location>
        <begin position="186"/>
        <end position="206"/>
    </location>
</feature>
<dbReference type="OrthoDB" id="8609648at2"/>
<gene>
    <name evidence="7" type="ORF">EXN75_10455</name>
</gene>
<keyword evidence="3 6" id="KW-0812">Transmembrane</keyword>
<feature type="transmembrane region" description="Helical" evidence="6">
    <location>
        <begin position="159"/>
        <end position="180"/>
    </location>
</feature>
<evidence type="ECO:0000256" key="5">
    <source>
        <dbReference type="ARBA" id="ARBA00023136"/>
    </source>
</evidence>
<feature type="transmembrane region" description="Helical" evidence="6">
    <location>
        <begin position="51"/>
        <end position="74"/>
    </location>
</feature>
<evidence type="ECO:0000313" key="7">
    <source>
        <dbReference type="EMBL" id="TFH79243.1"/>
    </source>
</evidence>
<dbReference type="Proteomes" id="UP000297872">
    <property type="component" value="Unassembled WGS sequence"/>
</dbReference>
<proteinExistence type="predicted"/>
<dbReference type="EMBL" id="SGVY01000027">
    <property type="protein sequence ID" value="TFH79243.1"/>
    <property type="molecule type" value="Genomic_DNA"/>
</dbReference>